<dbReference type="CDD" id="cd12797">
    <property type="entry name" value="M23_peptidase"/>
    <property type="match status" value="1"/>
</dbReference>
<dbReference type="InterPro" id="IPR050570">
    <property type="entry name" value="Cell_wall_metabolism_enzyme"/>
</dbReference>
<evidence type="ECO:0000259" key="2">
    <source>
        <dbReference type="Pfam" id="PF01551"/>
    </source>
</evidence>
<feature type="region of interest" description="Disordered" evidence="1">
    <location>
        <begin position="73"/>
        <end position="94"/>
    </location>
</feature>
<reference evidence="3 4" key="1">
    <citation type="submission" date="2019-10" db="EMBL/GenBank/DDBJ databases">
        <title>Streptomyces tenebrisbrunneis sp.nov., an endogenous actinomycete isolated from of Lycium ruthenicum.</title>
        <authorList>
            <person name="Ma L."/>
        </authorList>
    </citation>
    <scope>NUCLEOTIDE SEQUENCE [LARGE SCALE GENOMIC DNA]</scope>
    <source>
        <strain evidence="3 4">TRM 66187</strain>
    </source>
</reference>
<dbReference type="PANTHER" id="PTHR21666:SF270">
    <property type="entry name" value="MUREIN HYDROLASE ACTIVATOR ENVC"/>
    <property type="match status" value="1"/>
</dbReference>
<sequence>MTSARTPRGHRQADGSAAARRIRRMPRLLRGGAAGIAGVLLTATPTWGVGLDAAYRNPHLPDGDGARERTVRQARAETVERHQEGRSGTPREEQLSVLEALEISADVGAWTSSARAVPEGARTAARQGTPGGWAHPVAASDVSAAYGIPGSWIAGHHTGVDFAVPVGTPVRSIGPGEVIQAGPAGDYGLTVTVRLEDGHHVLFAHLSKIVVRQGSKVGPNELLGYSGNTGRSSGPHLHFEVRKGPGYGTDIDPVPYLAGKGVEL</sequence>
<dbReference type="PANTHER" id="PTHR21666">
    <property type="entry name" value="PEPTIDASE-RELATED"/>
    <property type="match status" value="1"/>
</dbReference>
<name>A0ABQ7FIE4_9ACTN</name>
<dbReference type="InterPro" id="IPR016047">
    <property type="entry name" value="M23ase_b-sheet_dom"/>
</dbReference>
<accession>A0ABQ7FIE4</accession>
<dbReference type="Proteomes" id="UP000621266">
    <property type="component" value="Unassembled WGS sequence"/>
</dbReference>
<proteinExistence type="predicted"/>
<protein>
    <submittedName>
        <fullName evidence="3">M23 family metallopeptidase</fullName>
    </submittedName>
</protein>
<organism evidence="3 4">
    <name type="scientific">Streptomyces lycii</name>
    <dbReference type="NCBI Taxonomy" id="2654337"/>
    <lineage>
        <taxon>Bacteria</taxon>
        <taxon>Bacillati</taxon>
        <taxon>Actinomycetota</taxon>
        <taxon>Actinomycetes</taxon>
        <taxon>Kitasatosporales</taxon>
        <taxon>Streptomycetaceae</taxon>
        <taxon>Streptomyces</taxon>
    </lineage>
</organism>
<evidence type="ECO:0000313" key="4">
    <source>
        <dbReference type="Proteomes" id="UP000621266"/>
    </source>
</evidence>
<dbReference type="Gene3D" id="2.70.70.10">
    <property type="entry name" value="Glucose Permease (Domain IIA)"/>
    <property type="match status" value="1"/>
</dbReference>
<evidence type="ECO:0000256" key="1">
    <source>
        <dbReference type="SAM" id="MobiDB-lite"/>
    </source>
</evidence>
<keyword evidence="4" id="KW-1185">Reference proteome</keyword>
<gene>
    <name evidence="3" type="ORF">GCU69_12940</name>
</gene>
<feature type="region of interest" description="Disordered" evidence="1">
    <location>
        <begin position="1"/>
        <end position="20"/>
    </location>
</feature>
<evidence type="ECO:0000313" key="3">
    <source>
        <dbReference type="EMBL" id="KAF4408600.1"/>
    </source>
</evidence>
<comment type="caution">
    <text evidence="3">The sequence shown here is derived from an EMBL/GenBank/DDBJ whole genome shotgun (WGS) entry which is preliminary data.</text>
</comment>
<dbReference type="InterPro" id="IPR011055">
    <property type="entry name" value="Dup_hybrid_motif"/>
</dbReference>
<dbReference type="SUPFAM" id="SSF51261">
    <property type="entry name" value="Duplicated hybrid motif"/>
    <property type="match status" value="1"/>
</dbReference>
<feature type="domain" description="M23ase beta-sheet core" evidence="2">
    <location>
        <begin position="156"/>
        <end position="253"/>
    </location>
</feature>
<dbReference type="Pfam" id="PF01551">
    <property type="entry name" value="Peptidase_M23"/>
    <property type="match status" value="1"/>
</dbReference>
<dbReference type="EMBL" id="WHPN01000268">
    <property type="protein sequence ID" value="KAF4408600.1"/>
    <property type="molecule type" value="Genomic_DNA"/>
</dbReference>